<dbReference type="SUPFAM" id="SSF53850">
    <property type="entry name" value="Periplasmic binding protein-like II"/>
    <property type="match status" value="1"/>
</dbReference>
<dbReference type="GO" id="GO:0016740">
    <property type="term" value="F:transferase activity"/>
    <property type="evidence" value="ECO:0007669"/>
    <property type="project" value="UniProtKB-KW"/>
</dbReference>
<evidence type="ECO:0000256" key="12">
    <source>
        <dbReference type="SAM" id="SignalP"/>
    </source>
</evidence>
<dbReference type="InterPro" id="IPR027939">
    <property type="entry name" value="NMT1/THI5"/>
</dbReference>
<feature type="chain" id="PRO_5038906021" description="Thiamine pyrimidine synthase" evidence="12">
    <location>
        <begin position="19"/>
        <end position="329"/>
    </location>
</feature>
<evidence type="ECO:0000256" key="5">
    <source>
        <dbReference type="ARBA" id="ARBA00022679"/>
    </source>
</evidence>
<evidence type="ECO:0000256" key="4">
    <source>
        <dbReference type="ARBA" id="ARBA00011738"/>
    </source>
</evidence>
<evidence type="ECO:0000256" key="7">
    <source>
        <dbReference type="ARBA" id="ARBA00022898"/>
    </source>
</evidence>
<comment type="catalytic activity">
    <reaction evidence="11">
        <text>N(6)-(pyridoxal phosphate)-L-lysyl-[4-amino-5-hydroxymethyl-2-methylpyrimidine phosphate synthase] + L-histidyl-[4-amino-5-hydroxymethyl-2-methylpyrimidine phosphate synthase] + 2 Fe(3+) + 4 H2O = L-lysyl-[4-amino-5-hydroxymethyl-2-methylpyrimidine phosphate synthase] + (2S)-2-amino-5-hydroxy-4-oxopentanoyl-[4-amino-5-hydroxymethyl-2-methylpyrimidine phosphate synthase] + 4-amino-2-methyl-5-(phosphooxymethyl)pyrimidine + 3-oxopropanoate + 2 Fe(2+) + 2 H(+)</text>
        <dbReference type="Rhea" id="RHEA:65756"/>
        <dbReference type="Rhea" id="RHEA-COMP:16892"/>
        <dbReference type="Rhea" id="RHEA-COMP:16893"/>
        <dbReference type="Rhea" id="RHEA-COMP:16894"/>
        <dbReference type="Rhea" id="RHEA-COMP:16895"/>
        <dbReference type="ChEBI" id="CHEBI:15377"/>
        <dbReference type="ChEBI" id="CHEBI:15378"/>
        <dbReference type="ChEBI" id="CHEBI:29033"/>
        <dbReference type="ChEBI" id="CHEBI:29034"/>
        <dbReference type="ChEBI" id="CHEBI:29969"/>
        <dbReference type="ChEBI" id="CHEBI:29979"/>
        <dbReference type="ChEBI" id="CHEBI:33190"/>
        <dbReference type="ChEBI" id="CHEBI:58354"/>
        <dbReference type="ChEBI" id="CHEBI:143915"/>
        <dbReference type="ChEBI" id="CHEBI:157692"/>
    </reaction>
    <physiologicalReaction direction="left-to-right" evidence="11">
        <dbReference type="Rhea" id="RHEA:65757"/>
    </physiologicalReaction>
</comment>
<evidence type="ECO:0000256" key="3">
    <source>
        <dbReference type="ARBA" id="ARBA00009406"/>
    </source>
</evidence>
<dbReference type="PROSITE" id="PS51257">
    <property type="entry name" value="PROKAR_LIPOPROTEIN"/>
    <property type="match status" value="1"/>
</dbReference>
<dbReference type="InterPro" id="IPR015168">
    <property type="entry name" value="SsuA/THI5"/>
</dbReference>
<name>A0A6J4RXJ0_9ACTN</name>
<evidence type="ECO:0000256" key="6">
    <source>
        <dbReference type="ARBA" id="ARBA00022723"/>
    </source>
</evidence>
<dbReference type="EMBL" id="CADCVR010000028">
    <property type="protein sequence ID" value="CAA9483814.1"/>
    <property type="molecule type" value="Genomic_DNA"/>
</dbReference>
<evidence type="ECO:0000313" key="14">
    <source>
        <dbReference type="EMBL" id="CAA9483814.1"/>
    </source>
</evidence>
<evidence type="ECO:0000256" key="8">
    <source>
        <dbReference type="ARBA" id="ARBA00022977"/>
    </source>
</evidence>
<proteinExistence type="inferred from homology"/>
<organism evidence="14">
    <name type="scientific">uncultured Solirubrobacteraceae bacterium</name>
    <dbReference type="NCBI Taxonomy" id="1162706"/>
    <lineage>
        <taxon>Bacteria</taxon>
        <taxon>Bacillati</taxon>
        <taxon>Actinomycetota</taxon>
        <taxon>Thermoleophilia</taxon>
        <taxon>Solirubrobacterales</taxon>
        <taxon>Solirubrobacteraceae</taxon>
        <taxon>environmental samples</taxon>
    </lineage>
</organism>
<dbReference type="Gene3D" id="3.40.190.10">
    <property type="entry name" value="Periplasmic binding protein-like II"/>
    <property type="match status" value="2"/>
</dbReference>
<comment type="subunit">
    <text evidence="4">Homodimer.</text>
</comment>
<evidence type="ECO:0000256" key="2">
    <source>
        <dbReference type="ARBA" id="ARBA00004948"/>
    </source>
</evidence>
<evidence type="ECO:0000256" key="1">
    <source>
        <dbReference type="ARBA" id="ARBA00003469"/>
    </source>
</evidence>
<keyword evidence="8" id="KW-0784">Thiamine biosynthesis</keyword>
<dbReference type="AlphaFoldDB" id="A0A6J4RXJ0"/>
<evidence type="ECO:0000256" key="10">
    <source>
        <dbReference type="ARBA" id="ARBA00033171"/>
    </source>
</evidence>
<keyword evidence="7" id="KW-0663">Pyridoxal phosphate</keyword>
<feature type="domain" description="SsuA/THI5-like" evidence="13">
    <location>
        <begin position="41"/>
        <end position="252"/>
    </location>
</feature>
<gene>
    <name evidence="14" type="ORF">AVDCRST_MAG53-769</name>
</gene>
<keyword evidence="12" id="KW-0732">Signal</keyword>
<keyword evidence="5" id="KW-0808">Transferase</keyword>
<dbReference type="GO" id="GO:0009228">
    <property type="term" value="P:thiamine biosynthetic process"/>
    <property type="evidence" value="ECO:0007669"/>
    <property type="project" value="UniProtKB-KW"/>
</dbReference>
<comment type="pathway">
    <text evidence="2">Cofactor biosynthesis; thiamine diphosphate biosynthesis.</text>
</comment>
<keyword evidence="9" id="KW-0408">Iron</keyword>
<accession>A0A6J4RXJ0</accession>
<dbReference type="PANTHER" id="PTHR31528">
    <property type="entry name" value="4-AMINO-5-HYDROXYMETHYL-2-METHYLPYRIMIDINE PHOSPHATE SYNTHASE THI11-RELATED"/>
    <property type="match status" value="1"/>
</dbReference>
<evidence type="ECO:0000256" key="11">
    <source>
        <dbReference type="ARBA" id="ARBA00048179"/>
    </source>
</evidence>
<evidence type="ECO:0000256" key="9">
    <source>
        <dbReference type="ARBA" id="ARBA00023004"/>
    </source>
</evidence>
<dbReference type="Pfam" id="PF09084">
    <property type="entry name" value="NMT1"/>
    <property type="match status" value="1"/>
</dbReference>
<comment type="function">
    <text evidence="1">Responsible for the formation of the pyrimidine heterocycle in the thiamine biosynthesis pathway. Catalyzes the formation of hydroxymethylpyrimidine phosphate (HMP-P) from histidine and pyridoxal phosphate (PLP). The protein uses PLP and the active site histidine to form HMP-P, generating an inactive enzyme. The enzyme can only undergo a single turnover, which suggests it is a suicide enzyme.</text>
</comment>
<evidence type="ECO:0000259" key="13">
    <source>
        <dbReference type="Pfam" id="PF09084"/>
    </source>
</evidence>
<protein>
    <recommendedName>
        <fullName evidence="10">Thiamine pyrimidine synthase</fullName>
    </recommendedName>
</protein>
<sequence>MKKRSAVLVAALASVGLAACGTAASDRPGEEARLLLDSPPNATHAGIYVATARGFTDAEGVDLRIEVPGAVTDAVDLLVSSRVQFAVLDLHDLARAQEEERDLVAVMALAQRPLTAVLADPSVRSPRDLAGRRVGVTGRPADDAVLDSIVSGADGDPQEIRRTTIGSGAVRALRSGTVDAVTAAWNVAGVALKAERPQIREFRVDEFGAPPYPGLVLVARRTTLQDSPALVQATVTALRRGYREVILGPEEAVGVLVDRADGLERRVVKDQLDAVLPAFTAGGNAFGALNLPVLERWAEWAKRFRATRKRPDVARLFEPRFARQGVIRG</sequence>
<reference evidence="14" key="1">
    <citation type="submission" date="2020-02" db="EMBL/GenBank/DDBJ databases">
        <authorList>
            <person name="Meier V. D."/>
        </authorList>
    </citation>
    <scope>NUCLEOTIDE SEQUENCE</scope>
    <source>
        <strain evidence="14">AVDCRST_MAG53</strain>
    </source>
</reference>
<keyword evidence="6" id="KW-0479">Metal-binding</keyword>
<dbReference type="GO" id="GO:0046872">
    <property type="term" value="F:metal ion binding"/>
    <property type="evidence" value="ECO:0007669"/>
    <property type="project" value="UniProtKB-KW"/>
</dbReference>
<comment type="similarity">
    <text evidence="3">Belongs to the NMT1/THI5 family.</text>
</comment>
<dbReference type="PANTHER" id="PTHR31528:SF1">
    <property type="entry name" value="4-AMINO-5-HYDROXYMETHYL-2-METHYLPYRIMIDINE PHOSPHATE SYNTHASE THI11-RELATED"/>
    <property type="match status" value="1"/>
</dbReference>
<feature type="signal peptide" evidence="12">
    <location>
        <begin position="1"/>
        <end position="18"/>
    </location>
</feature>